<reference evidence="1 2" key="1">
    <citation type="submission" date="2018-09" db="EMBL/GenBank/DDBJ databases">
        <title>Paenibacillus SK2017-BO5.</title>
        <authorList>
            <person name="Piskunova J.V."/>
            <person name="Dubiley S.A."/>
            <person name="Severinov K.V."/>
        </authorList>
    </citation>
    <scope>NUCLEOTIDE SEQUENCE [LARGE SCALE GENOMIC DNA]</scope>
    <source>
        <strain evidence="1 2">BO5</strain>
    </source>
</reference>
<evidence type="ECO:0008006" key="3">
    <source>
        <dbReference type="Google" id="ProtNLM"/>
    </source>
</evidence>
<accession>A0A3A3GGH2</accession>
<dbReference type="Gene3D" id="3.40.220.10">
    <property type="entry name" value="Leucine Aminopeptidase, subunit E, domain 1"/>
    <property type="match status" value="1"/>
</dbReference>
<sequence>MESRPAWRALGNLFLMSARDCGRVQKRFKQPTYEALIQAVVSMRVVCLEEGITALAIPQVGCGLDKLQRGKVRERL</sequence>
<dbReference type="Proteomes" id="UP000266177">
    <property type="component" value="Unassembled WGS sequence"/>
</dbReference>
<dbReference type="AlphaFoldDB" id="A0A3A3GGH2"/>
<evidence type="ECO:0000313" key="1">
    <source>
        <dbReference type="EMBL" id="RJG22812.1"/>
    </source>
</evidence>
<gene>
    <name evidence="1" type="ORF">DQX05_16420</name>
</gene>
<protein>
    <recommendedName>
        <fullName evidence="3">Macro domain-containing protein</fullName>
    </recommendedName>
</protein>
<dbReference type="SUPFAM" id="SSF52949">
    <property type="entry name" value="Macro domain-like"/>
    <property type="match status" value="1"/>
</dbReference>
<organism evidence="1 2">
    <name type="scientific">Paenibacillus thiaminolyticus</name>
    <name type="common">Bacillus thiaminolyticus</name>
    <dbReference type="NCBI Taxonomy" id="49283"/>
    <lineage>
        <taxon>Bacteria</taxon>
        <taxon>Bacillati</taxon>
        <taxon>Bacillota</taxon>
        <taxon>Bacilli</taxon>
        <taxon>Bacillales</taxon>
        <taxon>Paenibacillaceae</taxon>
        <taxon>Paenibacillus</taxon>
    </lineage>
</organism>
<comment type="caution">
    <text evidence="1">The sequence shown here is derived from an EMBL/GenBank/DDBJ whole genome shotgun (WGS) entry which is preliminary data.</text>
</comment>
<proteinExistence type="predicted"/>
<evidence type="ECO:0000313" key="2">
    <source>
        <dbReference type="Proteomes" id="UP000266177"/>
    </source>
</evidence>
<name>A0A3A3GGH2_PANTH</name>
<dbReference type="EMBL" id="QYZD01000014">
    <property type="protein sequence ID" value="RJG22812.1"/>
    <property type="molecule type" value="Genomic_DNA"/>
</dbReference>
<dbReference type="InterPro" id="IPR043472">
    <property type="entry name" value="Macro_dom-like"/>
</dbReference>